<gene>
    <name evidence="2" type="ORF">BGW38_005323</name>
</gene>
<feature type="region of interest" description="Disordered" evidence="1">
    <location>
        <begin position="576"/>
        <end position="722"/>
    </location>
</feature>
<comment type="caution">
    <text evidence="2">The sequence shown here is derived from an EMBL/GenBank/DDBJ whole genome shotgun (WGS) entry which is preliminary data.</text>
</comment>
<evidence type="ECO:0000256" key="1">
    <source>
        <dbReference type="SAM" id="MobiDB-lite"/>
    </source>
</evidence>
<feature type="compositionally biased region" description="Basic and acidic residues" evidence="1">
    <location>
        <begin position="150"/>
        <end position="168"/>
    </location>
</feature>
<feature type="compositionally biased region" description="Low complexity" evidence="1">
    <location>
        <begin position="647"/>
        <end position="665"/>
    </location>
</feature>
<feature type="compositionally biased region" description="Polar residues" evidence="1">
    <location>
        <begin position="70"/>
        <end position="82"/>
    </location>
</feature>
<feature type="region of interest" description="Disordered" evidence="1">
    <location>
        <begin position="48"/>
        <end position="99"/>
    </location>
</feature>
<accession>A0A9P6FP02</accession>
<proteinExistence type="predicted"/>
<dbReference type="PANTHER" id="PTHR38120">
    <property type="entry name" value="EXPRESSED PROTEIN"/>
    <property type="match status" value="1"/>
</dbReference>
<sequence>MSTRFAKHNRVVNVHGSYSPTSSPRLDLGGPLLGPLLPIPEASVPNVKKLHHHSRSSSSYSWDRNGDDPQATNYFSSNNSTEPFHHSNSHGHSHSSQYALQQREHEYLLNEHRALTQKHALAQREVISARNHQARLENQIYELDQSLANARKETQRSQRAKREQERQFEQNSSAFERERAMWQEREAELARSLKFATRPLITQPAKDRAYDDKESLPPQIQQQIAENNAAQARALRSQEKLVAELQQQVYTLGQDLLERQRSFSLQDSTLKAELQQAQELHRVLMEENEGYQMLLHEKTMNGEFMQTSIMKSTSYNDDLSAVGLSGSQANGSINLADELGKAFERSPSSPSNSSTLLSTDPPATIESLMEDNRKWKESNNALNLYISKILARIMENPHLQAILAADYSPRRTDTLTSGSSSTPAATGTISTSSSAAGADWNTDLSQANASDPERDSSPSNKKPEVGRARSRSLFGGSFSIRSRPTPSQPVPSHSPFPPPARSSASSNRSRSSSDEDQAGGGKSTLESFQEGHAVENDSPQQVAVESTMDFHNPMYEQLTTFDQPYTRKQLQRHATLGAYDRHQRRQTIGTSPSGGGSSFGGHDRNTSHGRYASDTHSSQGPDNRRSMVTKGKPHSQPHTGLWSTPESTPQSLSLSYSSSSSSSSPSIPPAVAEEVSSPTEAQDQRPVLQDKAGSLSPSLSISTAVSSSTGGVTSTPSTPVYATTTEAGGAWKKIMRRMSMLGGSANGTTTASVAGTMATSVAVPPLSEPAPSDLIAELDACEITSRATEVSVP</sequence>
<dbReference type="EMBL" id="JAABOA010003377">
    <property type="protein sequence ID" value="KAF9578734.1"/>
    <property type="molecule type" value="Genomic_DNA"/>
</dbReference>
<keyword evidence="3" id="KW-1185">Reference proteome</keyword>
<reference evidence="2" key="1">
    <citation type="journal article" date="2020" name="Fungal Divers.">
        <title>Resolving the Mortierellaceae phylogeny through synthesis of multi-gene phylogenetics and phylogenomics.</title>
        <authorList>
            <person name="Vandepol N."/>
            <person name="Liber J."/>
            <person name="Desiro A."/>
            <person name="Na H."/>
            <person name="Kennedy M."/>
            <person name="Barry K."/>
            <person name="Grigoriev I.V."/>
            <person name="Miller A.N."/>
            <person name="O'Donnell K."/>
            <person name="Stajich J.E."/>
            <person name="Bonito G."/>
        </authorList>
    </citation>
    <scope>NUCLEOTIDE SEQUENCE</scope>
    <source>
        <strain evidence="2">KOD1015</strain>
    </source>
</reference>
<feature type="region of interest" description="Disordered" evidence="1">
    <location>
        <begin position="411"/>
        <end position="524"/>
    </location>
</feature>
<protein>
    <submittedName>
        <fullName evidence="2">Uncharacterized protein</fullName>
    </submittedName>
</protein>
<evidence type="ECO:0000313" key="2">
    <source>
        <dbReference type="EMBL" id="KAF9578734.1"/>
    </source>
</evidence>
<feature type="compositionally biased region" description="Low complexity" evidence="1">
    <location>
        <begin position="692"/>
        <end position="720"/>
    </location>
</feature>
<feature type="compositionally biased region" description="Low complexity" evidence="1">
    <location>
        <begin position="501"/>
        <end position="510"/>
    </location>
</feature>
<feature type="compositionally biased region" description="Polar residues" evidence="1">
    <location>
        <begin position="636"/>
        <end position="646"/>
    </location>
</feature>
<dbReference type="AlphaFoldDB" id="A0A9P6FP02"/>
<dbReference type="Proteomes" id="UP000780801">
    <property type="component" value="Unassembled WGS sequence"/>
</dbReference>
<dbReference type="OrthoDB" id="2121319at2759"/>
<organism evidence="2 3">
    <name type="scientific">Lunasporangiospora selenospora</name>
    <dbReference type="NCBI Taxonomy" id="979761"/>
    <lineage>
        <taxon>Eukaryota</taxon>
        <taxon>Fungi</taxon>
        <taxon>Fungi incertae sedis</taxon>
        <taxon>Mucoromycota</taxon>
        <taxon>Mortierellomycotina</taxon>
        <taxon>Mortierellomycetes</taxon>
        <taxon>Mortierellales</taxon>
        <taxon>Mortierellaceae</taxon>
        <taxon>Lunasporangiospora</taxon>
    </lineage>
</organism>
<feature type="compositionally biased region" description="Low complexity" evidence="1">
    <location>
        <begin position="416"/>
        <end position="438"/>
    </location>
</feature>
<dbReference type="PANTHER" id="PTHR38120:SF1">
    <property type="entry name" value="M PROTEIN, SEROTYPE 2.1"/>
    <property type="match status" value="1"/>
</dbReference>
<feature type="compositionally biased region" description="Pro residues" evidence="1">
    <location>
        <begin position="486"/>
        <end position="500"/>
    </location>
</feature>
<feature type="compositionally biased region" description="Basic and acidic residues" evidence="1">
    <location>
        <begin position="451"/>
        <end position="467"/>
    </location>
</feature>
<name>A0A9P6FP02_9FUNG</name>
<evidence type="ECO:0000313" key="3">
    <source>
        <dbReference type="Proteomes" id="UP000780801"/>
    </source>
</evidence>
<feature type="region of interest" description="Disordered" evidence="1">
    <location>
        <begin position="149"/>
        <end position="176"/>
    </location>
</feature>